<dbReference type="EMBL" id="AE002161">
    <property type="protein sequence ID" value="AAF38113.1"/>
    <property type="molecule type" value="Genomic_DNA"/>
</dbReference>
<protein>
    <submittedName>
        <fullName evidence="1">Uncharacterized protein</fullName>
    </submittedName>
</protein>
<dbReference type="KEGG" id="cpa:CP_0250"/>
<accession>Q9K2B3</accession>
<name>Q9K2B3_CHLPN</name>
<dbReference type="PIR" id="G81597">
    <property type="entry name" value="G81597"/>
</dbReference>
<dbReference type="AlphaFoldDB" id="Q9K2B3"/>
<reference evidence="1 2" key="1">
    <citation type="journal article" date="2000" name="Nucleic Acids Res.">
        <title>Genome sequences of Chlamydia trachomatis MoPn and Chlamydia pneumoniae AR39.</title>
        <authorList>
            <person name="Read T.D."/>
            <person name="Brunham R.C."/>
            <person name="Shen C."/>
            <person name="Gill S.R."/>
            <person name="Heidelberg J.F."/>
            <person name="White O."/>
            <person name="Hickey E.K."/>
            <person name="Peterson J.D."/>
            <person name="Utterback T.R."/>
            <person name="Berry K.J."/>
            <person name="Bass S."/>
            <person name="Linher K.D."/>
            <person name="Weidman J.F."/>
            <person name="Khouri H.M."/>
            <person name="Craven B."/>
            <person name="Bowman C."/>
            <person name="Dodson R.J."/>
            <person name="Gwinn M.L."/>
            <person name="Nelson W.C."/>
            <person name="DeBoy R.T."/>
            <person name="Kolonay J.F."/>
            <person name="McClarty G."/>
            <person name="Salzberg S.L."/>
            <person name="Eisen J.A."/>
            <person name="Fraser C.M."/>
        </authorList>
    </citation>
    <scope>NUCLEOTIDE SEQUENCE [LARGE SCALE GENOMIC DNA]</scope>
    <source>
        <strain evidence="1 2">AR39</strain>
    </source>
</reference>
<evidence type="ECO:0000313" key="2">
    <source>
        <dbReference type="Proteomes" id="UP000000583"/>
    </source>
</evidence>
<organism evidence="1 2">
    <name type="scientific">Chlamydia pneumoniae</name>
    <name type="common">Chlamydophila pneumoniae</name>
    <dbReference type="NCBI Taxonomy" id="83558"/>
    <lineage>
        <taxon>Bacteria</taxon>
        <taxon>Pseudomonadati</taxon>
        <taxon>Chlamydiota</taxon>
        <taxon>Chlamydiia</taxon>
        <taxon>Chlamydiales</taxon>
        <taxon>Chlamydiaceae</taxon>
        <taxon>Chlamydia/Chlamydophila group</taxon>
        <taxon>Chlamydia</taxon>
    </lineage>
</organism>
<dbReference type="Proteomes" id="UP000000583">
    <property type="component" value="Chromosome"/>
</dbReference>
<sequence length="34" mass="4215">MELFSVYKEVSHPLMRMGIEKLKLKILITYRRYQ</sequence>
<gene>
    <name evidence="1" type="ordered locus">CP_0250</name>
</gene>
<proteinExistence type="predicted"/>
<evidence type="ECO:0000313" key="1">
    <source>
        <dbReference type="EMBL" id="AAF38113.1"/>
    </source>
</evidence>